<keyword evidence="2" id="KW-0812">Transmembrane</keyword>
<comment type="caution">
    <text evidence="3">The sequence shown here is derived from an EMBL/GenBank/DDBJ whole genome shotgun (WGS) entry which is preliminary data.</text>
</comment>
<evidence type="ECO:0000313" key="3">
    <source>
        <dbReference type="EMBL" id="KAK9711901.1"/>
    </source>
</evidence>
<keyword evidence="4" id="KW-1185">Reference proteome</keyword>
<feature type="compositionally biased region" description="Pro residues" evidence="1">
    <location>
        <begin position="173"/>
        <end position="183"/>
    </location>
</feature>
<evidence type="ECO:0000313" key="4">
    <source>
        <dbReference type="Proteomes" id="UP001479436"/>
    </source>
</evidence>
<evidence type="ECO:0000256" key="1">
    <source>
        <dbReference type="SAM" id="MobiDB-lite"/>
    </source>
</evidence>
<organism evidence="3 4">
    <name type="scientific">Basidiobolus ranarum</name>
    <dbReference type="NCBI Taxonomy" id="34480"/>
    <lineage>
        <taxon>Eukaryota</taxon>
        <taxon>Fungi</taxon>
        <taxon>Fungi incertae sedis</taxon>
        <taxon>Zoopagomycota</taxon>
        <taxon>Entomophthoromycotina</taxon>
        <taxon>Basidiobolomycetes</taxon>
        <taxon>Basidiobolales</taxon>
        <taxon>Basidiobolaceae</taxon>
        <taxon>Basidiobolus</taxon>
    </lineage>
</organism>
<evidence type="ECO:0000256" key="2">
    <source>
        <dbReference type="SAM" id="Phobius"/>
    </source>
</evidence>
<protein>
    <submittedName>
        <fullName evidence="3">Uncharacterized protein</fullName>
    </submittedName>
</protein>
<feature type="transmembrane region" description="Helical" evidence="2">
    <location>
        <begin position="101"/>
        <end position="124"/>
    </location>
</feature>
<feature type="region of interest" description="Disordered" evidence="1">
    <location>
        <begin position="152"/>
        <end position="183"/>
    </location>
</feature>
<dbReference type="Proteomes" id="UP001479436">
    <property type="component" value="Unassembled WGS sequence"/>
</dbReference>
<name>A0ABR2W0Y6_9FUNG</name>
<reference evidence="3 4" key="1">
    <citation type="submission" date="2023-04" db="EMBL/GenBank/DDBJ databases">
        <title>Genome of Basidiobolus ranarum AG-B5.</title>
        <authorList>
            <person name="Stajich J.E."/>
            <person name="Carter-House D."/>
            <person name="Gryganskyi A."/>
        </authorList>
    </citation>
    <scope>NUCLEOTIDE SEQUENCE [LARGE SCALE GENOMIC DNA]</scope>
    <source>
        <strain evidence="3 4">AG-B5</strain>
    </source>
</reference>
<gene>
    <name evidence="3" type="ORF">K7432_007478</name>
</gene>
<keyword evidence="2" id="KW-0472">Membrane</keyword>
<sequence>MVDICSPGRDDSSDTSQGICLIQRFNDKNATLNQACILDNLTFYNMNRDNCIIGSFCSIGDNTCVSTFAKGQSCTEDRQCVTGACKKGICSEELEYNRIPYWIYIIIGCGAGIILVSCLLYIYLRRRKRMQRYKKTVSQHENVLREMVINLPNTEPNEHPDENSNHATTSIPQAPPQLPPPEF</sequence>
<proteinExistence type="predicted"/>
<accession>A0ABR2W0Y6</accession>
<dbReference type="EMBL" id="JASJQH010007247">
    <property type="protein sequence ID" value="KAK9711901.1"/>
    <property type="molecule type" value="Genomic_DNA"/>
</dbReference>
<keyword evidence="2" id="KW-1133">Transmembrane helix</keyword>